<evidence type="ECO:0000256" key="6">
    <source>
        <dbReference type="ARBA" id="ARBA00023204"/>
    </source>
</evidence>
<evidence type="ECO:0000256" key="8">
    <source>
        <dbReference type="RuleBase" id="RU368032"/>
    </source>
</evidence>
<evidence type="ECO:0000313" key="10">
    <source>
        <dbReference type="Proteomes" id="UP000703661"/>
    </source>
</evidence>
<evidence type="ECO:0000256" key="7">
    <source>
        <dbReference type="ARBA" id="ARBA00023242"/>
    </source>
</evidence>
<keyword evidence="3 8" id="KW-0227">DNA damage</keyword>
<dbReference type="AlphaFoldDB" id="A0A9P6T3Y1"/>
<comment type="function">
    <text evidence="8">In NER, TFIIH acts by opening DNA around the lesion to allow the excision of the damaged oligonucleotide and its replacement by a new DNA fragment. In transcription, TFIIH has an essential role in transcription initiation. When the pre-initiation complex (PIC) has been established, TFIIH is required for promoter opening and promoter escape.</text>
</comment>
<comment type="subcellular location">
    <subcellularLocation>
        <location evidence="1 8">Nucleus</location>
    </subcellularLocation>
</comment>
<dbReference type="SUPFAM" id="SSF142897">
    <property type="entry name" value="TFB5-like"/>
    <property type="match status" value="1"/>
</dbReference>
<keyword evidence="6 8" id="KW-0234">DNA repair</keyword>
<dbReference type="InterPro" id="IPR009400">
    <property type="entry name" value="TFIIH_TTDA/Tfb5"/>
</dbReference>
<protein>
    <recommendedName>
        <fullName evidence="8">General transcription and DNA repair factor IIH subunit TFB5</fullName>
    </recommendedName>
</protein>
<dbReference type="EMBL" id="JAAAID010000058">
    <property type="protein sequence ID" value="KAG0023396.1"/>
    <property type="molecule type" value="Genomic_DNA"/>
</dbReference>
<keyword evidence="10" id="KW-1185">Reference proteome</keyword>
<keyword evidence="4 8" id="KW-0805">Transcription regulation</keyword>
<evidence type="ECO:0000256" key="5">
    <source>
        <dbReference type="ARBA" id="ARBA00023163"/>
    </source>
</evidence>
<keyword evidence="5 8" id="KW-0804">Transcription</keyword>
<comment type="subunit">
    <text evidence="8">Component of the 7-subunit TFIIH core complex.</text>
</comment>
<sequence>MVKAVKGVVVECDSSVKMIILGLNEKGQFIIEDLDETHVFVDASCVDQLRLDIDEILNENTYKVEESK</sequence>
<dbReference type="PANTHER" id="PTHR28580">
    <property type="entry name" value="GENERAL TRANSCRIPTION FACTOR IIH SUBUNIT 5"/>
    <property type="match status" value="1"/>
</dbReference>
<keyword evidence="7 8" id="KW-0539">Nucleus</keyword>
<evidence type="ECO:0000256" key="2">
    <source>
        <dbReference type="ARBA" id="ARBA00007470"/>
    </source>
</evidence>
<dbReference type="Pfam" id="PF06331">
    <property type="entry name" value="Tfb5"/>
    <property type="match status" value="1"/>
</dbReference>
<evidence type="ECO:0000256" key="1">
    <source>
        <dbReference type="ARBA" id="ARBA00004123"/>
    </source>
</evidence>
<comment type="similarity">
    <text evidence="2 8">Belongs to the TFB5 family.</text>
</comment>
<evidence type="ECO:0000313" key="9">
    <source>
        <dbReference type="EMBL" id="KAG0023396.1"/>
    </source>
</evidence>
<accession>A0A9P6T3Y1</accession>
<dbReference type="GO" id="GO:0000439">
    <property type="term" value="C:transcription factor TFIIH core complex"/>
    <property type="evidence" value="ECO:0007669"/>
    <property type="project" value="UniProtKB-UniRule"/>
</dbReference>
<evidence type="ECO:0000256" key="3">
    <source>
        <dbReference type="ARBA" id="ARBA00022763"/>
    </source>
</evidence>
<dbReference type="GO" id="GO:0006367">
    <property type="term" value="P:transcription initiation at RNA polymerase II promoter"/>
    <property type="evidence" value="ECO:0007669"/>
    <property type="project" value="UniProtKB-UniRule"/>
</dbReference>
<dbReference type="GO" id="GO:0005675">
    <property type="term" value="C:transcription factor TFIIH holo complex"/>
    <property type="evidence" value="ECO:0007669"/>
    <property type="project" value="TreeGrafter"/>
</dbReference>
<proteinExistence type="inferred from homology"/>
<dbReference type="GO" id="GO:0006294">
    <property type="term" value="P:nucleotide-excision repair, preincision complex assembly"/>
    <property type="evidence" value="ECO:0007669"/>
    <property type="project" value="TreeGrafter"/>
</dbReference>
<dbReference type="SMART" id="SM01395">
    <property type="entry name" value="Tbf5"/>
    <property type="match status" value="1"/>
</dbReference>
<comment type="caution">
    <text evidence="9">The sequence shown here is derived from an EMBL/GenBank/DDBJ whole genome shotgun (WGS) entry which is preliminary data.</text>
</comment>
<dbReference type="Proteomes" id="UP000703661">
    <property type="component" value="Unassembled WGS sequence"/>
</dbReference>
<dbReference type="PANTHER" id="PTHR28580:SF1">
    <property type="entry name" value="GENERAL TRANSCRIPTION FACTOR IIH SUBUNIT 5"/>
    <property type="match status" value="1"/>
</dbReference>
<name>A0A9P6T3Y1_9FUNG</name>
<dbReference type="InterPro" id="IPR035935">
    <property type="entry name" value="TFB5-like_sf"/>
</dbReference>
<organism evidence="9 10">
    <name type="scientific">Entomortierella chlamydospora</name>
    <dbReference type="NCBI Taxonomy" id="101097"/>
    <lineage>
        <taxon>Eukaryota</taxon>
        <taxon>Fungi</taxon>
        <taxon>Fungi incertae sedis</taxon>
        <taxon>Mucoromycota</taxon>
        <taxon>Mortierellomycotina</taxon>
        <taxon>Mortierellomycetes</taxon>
        <taxon>Mortierellales</taxon>
        <taxon>Mortierellaceae</taxon>
        <taxon>Entomortierella</taxon>
    </lineage>
</organism>
<dbReference type="Gene3D" id="3.30.70.1220">
    <property type="entry name" value="TFB5-like"/>
    <property type="match status" value="1"/>
</dbReference>
<evidence type="ECO:0000256" key="4">
    <source>
        <dbReference type="ARBA" id="ARBA00023015"/>
    </source>
</evidence>
<gene>
    <name evidence="9" type="primary">GTF2H5</name>
    <name evidence="9" type="ORF">BGZ80_009520</name>
</gene>
<reference evidence="9" key="1">
    <citation type="journal article" date="2020" name="Fungal Divers.">
        <title>Resolving the Mortierellaceae phylogeny through synthesis of multi-gene phylogenetics and phylogenomics.</title>
        <authorList>
            <person name="Vandepol N."/>
            <person name="Liber J."/>
            <person name="Desiro A."/>
            <person name="Na H."/>
            <person name="Kennedy M."/>
            <person name="Barry K."/>
            <person name="Grigoriev I.V."/>
            <person name="Miller A.N."/>
            <person name="O'Donnell K."/>
            <person name="Stajich J.E."/>
            <person name="Bonito G."/>
        </authorList>
    </citation>
    <scope>NUCLEOTIDE SEQUENCE</scope>
    <source>
        <strain evidence="9">NRRL 2769</strain>
    </source>
</reference>